<dbReference type="OrthoDB" id="9801997at2"/>
<dbReference type="Proteomes" id="UP000188145">
    <property type="component" value="Chromosome"/>
</dbReference>
<dbReference type="KEGG" id="tes:BW730_10735"/>
<protein>
    <submittedName>
        <fullName evidence="2">Alkylhydroperoxidase</fullName>
    </submittedName>
</protein>
<evidence type="ECO:0000313" key="3">
    <source>
        <dbReference type="Proteomes" id="UP000188145"/>
    </source>
</evidence>
<keyword evidence="3" id="KW-1185">Reference proteome</keyword>
<organism evidence="2 3">
    <name type="scientific">Tessaracoccus aquimaris</name>
    <dbReference type="NCBI Taxonomy" id="1332264"/>
    <lineage>
        <taxon>Bacteria</taxon>
        <taxon>Bacillati</taxon>
        <taxon>Actinomycetota</taxon>
        <taxon>Actinomycetes</taxon>
        <taxon>Propionibacteriales</taxon>
        <taxon>Propionibacteriaceae</taxon>
        <taxon>Tessaracoccus</taxon>
    </lineage>
</organism>
<dbReference type="SUPFAM" id="SSF69118">
    <property type="entry name" value="AhpD-like"/>
    <property type="match status" value="1"/>
</dbReference>
<dbReference type="Gene3D" id="1.20.1290.10">
    <property type="entry name" value="AhpD-like"/>
    <property type="match status" value="1"/>
</dbReference>
<gene>
    <name evidence="2" type="ORF">BW730_10735</name>
</gene>
<dbReference type="RefSeq" id="WP_077687622.1">
    <property type="nucleotide sequence ID" value="NZ_CP019606.1"/>
</dbReference>
<name>A0A1Q2CT74_9ACTN</name>
<evidence type="ECO:0000313" key="2">
    <source>
        <dbReference type="EMBL" id="AQP49331.1"/>
    </source>
</evidence>
<dbReference type="EMBL" id="CP019606">
    <property type="protein sequence ID" value="AQP49331.1"/>
    <property type="molecule type" value="Genomic_DNA"/>
</dbReference>
<sequence>MINPNLSKRQSESYRCLTQLDASVAEAAKRSGLDSLLIELVKIRVSQLNGCAYCLRMHTRDAIRLGESAERLAVLAAWWESQYFTEQERSALALAEELTEMPVPEPRRWDDGSLTEDQAAAVAWQTVVMNSWNRLAVFSHYPVAP</sequence>
<accession>A0A1Q2CT74</accession>
<dbReference type="PANTHER" id="PTHR35446:SF2">
    <property type="entry name" value="CARBOXYMUCONOLACTONE DECARBOXYLASE-LIKE DOMAIN-CONTAINING PROTEIN"/>
    <property type="match status" value="1"/>
</dbReference>
<dbReference type="InterPro" id="IPR029032">
    <property type="entry name" value="AhpD-like"/>
</dbReference>
<dbReference type="GO" id="GO:0051920">
    <property type="term" value="F:peroxiredoxin activity"/>
    <property type="evidence" value="ECO:0007669"/>
    <property type="project" value="InterPro"/>
</dbReference>
<dbReference type="InterPro" id="IPR004675">
    <property type="entry name" value="AhpD_core"/>
</dbReference>
<evidence type="ECO:0000259" key="1">
    <source>
        <dbReference type="Pfam" id="PF02627"/>
    </source>
</evidence>
<proteinExistence type="predicted"/>
<dbReference type="NCBIfam" id="TIGR00778">
    <property type="entry name" value="ahpD_dom"/>
    <property type="match status" value="1"/>
</dbReference>
<feature type="domain" description="Carboxymuconolactone decarboxylase-like" evidence="1">
    <location>
        <begin position="22"/>
        <end position="97"/>
    </location>
</feature>
<dbReference type="PANTHER" id="PTHR35446">
    <property type="entry name" value="SI:CH211-175M2.5"/>
    <property type="match status" value="1"/>
</dbReference>
<dbReference type="Pfam" id="PF02627">
    <property type="entry name" value="CMD"/>
    <property type="match status" value="1"/>
</dbReference>
<reference evidence="3" key="1">
    <citation type="submission" date="2017-02" db="EMBL/GenBank/DDBJ databases">
        <title>Tessaracoccus aquaemaris sp. nov., isolated from the intestine of a Korean rockfish, Sebastes schlegelii, in a marine aquaculture pond.</title>
        <authorList>
            <person name="Tak E.J."/>
            <person name="Bae J.-W."/>
        </authorList>
    </citation>
    <scope>NUCLEOTIDE SEQUENCE [LARGE SCALE GENOMIC DNA]</scope>
    <source>
        <strain evidence="3">NSG39</strain>
    </source>
</reference>
<keyword evidence="2" id="KW-0560">Oxidoreductase</keyword>
<keyword evidence="2" id="KW-0575">Peroxidase</keyword>
<dbReference type="AlphaFoldDB" id="A0A1Q2CT74"/>
<dbReference type="STRING" id="1332264.BW730_10735"/>
<dbReference type="InterPro" id="IPR003779">
    <property type="entry name" value="CMD-like"/>
</dbReference>